<proteinExistence type="inferred from homology"/>
<dbReference type="AlphaFoldDB" id="A0A9Q1KW57"/>
<gene>
    <name evidence="7" type="ORF">Cgig2_032424</name>
</gene>
<comment type="similarity">
    <text evidence="2">Belongs to the plant self-incompatibility (S1) protein family.</text>
</comment>
<keyword evidence="8" id="KW-1185">Reference proteome</keyword>
<protein>
    <recommendedName>
        <fullName evidence="9">S-protein homolog</fullName>
    </recommendedName>
</protein>
<evidence type="ECO:0000256" key="2">
    <source>
        <dbReference type="ARBA" id="ARBA00005581"/>
    </source>
</evidence>
<evidence type="ECO:0008006" key="9">
    <source>
        <dbReference type="Google" id="ProtNLM"/>
    </source>
</evidence>
<dbReference type="EMBL" id="JAKOGI010000012">
    <property type="protein sequence ID" value="KAJ8450799.1"/>
    <property type="molecule type" value="Genomic_DNA"/>
</dbReference>
<keyword evidence="5 6" id="KW-0732">Signal</keyword>
<evidence type="ECO:0000313" key="7">
    <source>
        <dbReference type="EMBL" id="KAJ8450799.1"/>
    </source>
</evidence>
<organism evidence="7 8">
    <name type="scientific">Carnegiea gigantea</name>
    <dbReference type="NCBI Taxonomy" id="171969"/>
    <lineage>
        <taxon>Eukaryota</taxon>
        <taxon>Viridiplantae</taxon>
        <taxon>Streptophyta</taxon>
        <taxon>Embryophyta</taxon>
        <taxon>Tracheophyta</taxon>
        <taxon>Spermatophyta</taxon>
        <taxon>Magnoliopsida</taxon>
        <taxon>eudicotyledons</taxon>
        <taxon>Gunneridae</taxon>
        <taxon>Pentapetalae</taxon>
        <taxon>Caryophyllales</taxon>
        <taxon>Cactineae</taxon>
        <taxon>Cactaceae</taxon>
        <taxon>Cactoideae</taxon>
        <taxon>Echinocereeae</taxon>
        <taxon>Carnegiea</taxon>
    </lineage>
</organism>
<accession>A0A9Q1KW57</accession>
<keyword evidence="3" id="KW-0713">Self-incompatibility</keyword>
<dbReference type="GO" id="GO:0060320">
    <property type="term" value="P:rejection of self pollen"/>
    <property type="evidence" value="ECO:0007669"/>
    <property type="project" value="UniProtKB-KW"/>
</dbReference>
<keyword evidence="4" id="KW-0964">Secreted</keyword>
<feature type="chain" id="PRO_5040504810" description="S-protein homolog" evidence="6">
    <location>
        <begin position="24"/>
        <end position="160"/>
    </location>
</feature>
<dbReference type="InterPro" id="IPR010264">
    <property type="entry name" value="Self-incomp_S1"/>
</dbReference>
<reference evidence="7" key="1">
    <citation type="submission" date="2022-04" db="EMBL/GenBank/DDBJ databases">
        <title>Carnegiea gigantea Genome sequencing and assembly v2.</title>
        <authorList>
            <person name="Copetti D."/>
            <person name="Sanderson M.J."/>
            <person name="Burquez A."/>
            <person name="Wojciechowski M.F."/>
        </authorList>
    </citation>
    <scope>NUCLEOTIDE SEQUENCE</scope>
    <source>
        <strain evidence="7">SGP5-SGP5p</strain>
        <tissue evidence="7">Aerial part</tissue>
    </source>
</reference>
<feature type="signal peptide" evidence="6">
    <location>
        <begin position="1"/>
        <end position="23"/>
    </location>
</feature>
<comment type="caution">
    <text evidence="7">The sequence shown here is derived from an EMBL/GenBank/DDBJ whole genome shotgun (WGS) entry which is preliminary data.</text>
</comment>
<dbReference type="Pfam" id="PF05938">
    <property type="entry name" value="Self-incomp_S1"/>
    <property type="match status" value="1"/>
</dbReference>
<evidence type="ECO:0000256" key="1">
    <source>
        <dbReference type="ARBA" id="ARBA00004613"/>
    </source>
</evidence>
<evidence type="ECO:0000313" key="8">
    <source>
        <dbReference type="Proteomes" id="UP001153076"/>
    </source>
</evidence>
<comment type="subcellular location">
    <subcellularLocation>
        <location evidence="1">Secreted</location>
    </subcellularLocation>
</comment>
<sequence length="160" mass="18167">MRPLFKLMMMATIMAVAIRLGDAKLRFKGIKYHVIIMDWMSGEMVDAHCWCTICEKDLKERVAIYGNMTWDFRTQIGFDTDYECDLRISNGHIHFFAFREDPDFLDNGCGGRHCIWNATYDGKQRRNSTRPRPTTFVATGPIPSPGITVNARAATPPGAS</sequence>
<evidence type="ECO:0000256" key="5">
    <source>
        <dbReference type="ARBA" id="ARBA00022729"/>
    </source>
</evidence>
<name>A0A9Q1KW57_9CARY</name>
<dbReference type="Proteomes" id="UP001153076">
    <property type="component" value="Unassembled WGS sequence"/>
</dbReference>
<dbReference type="GO" id="GO:0005576">
    <property type="term" value="C:extracellular region"/>
    <property type="evidence" value="ECO:0007669"/>
    <property type="project" value="UniProtKB-SubCell"/>
</dbReference>
<evidence type="ECO:0000256" key="3">
    <source>
        <dbReference type="ARBA" id="ARBA00022471"/>
    </source>
</evidence>
<evidence type="ECO:0000256" key="4">
    <source>
        <dbReference type="ARBA" id="ARBA00022525"/>
    </source>
</evidence>
<evidence type="ECO:0000256" key="6">
    <source>
        <dbReference type="SAM" id="SignalP"/>
    </source>
</evidence>